<feature type="binding site" evidence="4">
    <location>
        <position position="111"/>
    </location>
    <ligand>
        <name>(6R)-10-formyltetrahydrofolate</name>
        <dbReference type="ChEBI" id="CHEBI:195366"/>
    </ligand>
</feature>
<feature type="signal peptide" evidence="5">
    <location>
        <begin position="1"/>
        <end position="25"/>
    </location>
</feature>
<dbReference type="SUPFAM" id="SSF53328">
    <property type="entry name" value="Formyltransferase"/>
    <property type="match status" value="1"/>
</dbReference>
<comment type="caution">
    <text evidence="7">The sequence shown here is derived from an EMBL/GenBank/DDBJ whole genome shotgun (WGS) entry which is preliminary data.</text>
</comment>
<comment type="function">
    <text evidence="4">Catalyzes the transfer of a formyl group from 10-formyltetrahydrofolate to 5-phospho-ribosyl-glycinamide (GAR), producing 5-phospho-ribosyl-N-formylglycinamide (FGAR) and tetrahydrofolate.</text>
</comment>
<keyword evidence="8" id="KW-1185">Reference proteome</keyword>
<dbReference type="PANTHER" id="PTHR43369">
    <property type="entry name" value="PHOSPHORIBOSYLGLYCINAMIDE FORMYLTRANSFERASE"/>
    <property type="match status" value="1"/>
</dbReference>
<name>A0A7Z0CJF1_9MICO</name>
<feature type="active site" description="Proton donor" evidence="4">
    <location>
        <position position="113"/>
    </location>
</feature>
<evidence type="ECO:0000256" key="4">
    <source>
        <dbReference type="HAMAP-Rule" id="MF_01930"/>
    </source>
</evidence>
<evidence type="ECO:0000256" key="3">
    <source>
        <dbReference type="ARBA" id="ARBA00022755"/>
    </source>
</evidence>
<organism evidence="7 8">
    <name type="scientific">Demequina lutea</name>
    <dbReference type="NCBI Taxonomy" id="431489"/>
    <lineage>
        <taxon>Bacteria</taxon>
        <taxon>Bacillati</taxon>
        <taxon>Actinomycetota</taxon>
        <taxon>Actinomycetes</taxon>
        <taxon>Micrococcales</taxon>
        <taxon>Demequinaceae</taxon>
        <taxon>Demequina</taxon>
    </lineage>
</organism>
<evidence type="ECO:0000256" key="2">
    <source>
        <dbReference type="ARBA" id="ARBA00022679"/>
    </source>
</evidence>
<dbReference type="OrthoDB" id="9806170at2"/>
<evidence type="ECO:0000313" key="7">
    <source>
        <dbReference type="EMBL" id="NYI40712.1"/>
    </source>
</evidence>
<protein>
    <recommendedName>
        <fullName evidence="4">Phosphoribosylglycinamide formyltransferase</fullName>
        <ecNumber evidence="4">2.1.2.2</ecNumber>
    </recommendedName>
    <alternativeName>
        <fullName evidence="4">5'-phosphoribosylglycinamide transformylase</fullName>
    </alternativeName>
    <alternativeName>
        <fullName evidence="4">GAR transformylase</fullName>
        <shortName evidence="4">GART</shortName>
    </alternativeName>
</protein>
<keyword evidence="5" id="KW-0732">Signal</keyword>
<dbReference type="Gene3D" id="3.40.50.170">
    <property type="entry name" value="Formyl transferase, N-terminal domain"/>
    <property type="match status" value="1"/>
</dbReference>
<dbReference type="InterPro" id="IPR004607">
    <property type="entry name" value="GART"/>
</dbReference>
<comment type="caution">
    <text evidence="4">Lacks conserved residue(s) required for the propagation of feature annotation.</text>
</comment>
<dbReference type="NCBIfam" id="TIGR00639">
    <property type="entry name" value="PurN"/>
    <property type="match status" value="1"/>
</dbReference>
<feature type="chain" id="PRO_5031040666" description="Phosphoribosylglycinamide formyltransferase" evidence="5">
    <location>
        <begin position="26"/>
        <end position="211"/>
    </location>
</feature>
<feature type="domain" description="Formyl transferase N-terminal" evidence="6">
    <location>
        <begin position="7"/>
        <end position="185"/>
    </location>
</feature>
<dbReference type="AlphaFoldDB" id="A0A7Z0CJF1"/>
<accession>A0A7Z0CJF1</accession>
<dbReference type="Pfam" id="PF00551">
    <property type="entry name" value="Formyl_trans_N"/>
    <property type="match status" value="1"/>
</dbReference>
<evidence type="ECO:0000259" key="6">
    <source>
        <dbReference type="Pfam" id="PF00551"/>
    </source>
</evidence>
<comment type="pathway">
    <text evidence="1 4">Purine metabolism; IMP biosynthesis via de novo pathway; N(2)-formyl-N(1)-(5-phospho-D-ribosyl)glycinamide from N(1)-(5-phospho-D-ribosyl)glycinamide (10-formyl THF route): step 1/1.</text>
</comment>
<evidence type="ECO:0000256" key="5">
    <source>
        <dbReference type="SAM" id="SignalP"/>
    </source>
</evidence>
<dbReference type="GO" id="GO:0004644">
    <property type="term" value="F:phosphoribosylglycinamide formyltransferase activity"/>
    <property type="evidence" value="ECO:0007669"/>
    <property type="project" value="UniProtKB-UniRule"/>
</dbReference>
<comment type="similarity">
    <text evidence="4">Belongs to the GART family.</text>
</comment>
<dbReference type="FunFam" id="3.40.50.170:FF:000008">
    <property type="entry name" value="Phosphoribosylglycinamide formyltransferase"/>
    <property type="match status" value="1"/>
</dbReference>
<dbReference type="PANTHER" id="PTHR43369:SF2">
    <property type="entry name" value="PHOSPHORIBOSYLGLYCINAMIDE FORMYLTRANSFERASE"/>
    <property type="match status" value="1"/>
</dbReference>
<feature type="binding site" evidence="4">
    <location>
        <begin position="94"/>
        <end position="97"/>
    </location>
    <ligand>
        <name>(6R)-10-formyltetrahydrofolate</name>
        <dbReference type="ChEBI" id="CHEBI:195366"/>
    </ligand>
</feature>
<dbReference type="Proteomes" id="UP000547973">
    <property type="component" value="Unassembled WGS sequence"/>
</dbReference>
<comment type="catalytic activity">
    <reaction evidence="4">
        <text>N(1)-(5-phospho-beta-D-ribosyl)glycinamide + (6R)-10-formyltetrahydrofolate = N(2)-formyl-N(1)-(5-phospho-beta-D-ribosyl)glycinamide + (6S)-5,6,7,8-tetrahydrofolate + H(+)</text>
        <dbReference type="Rhea" id="RHEA:15053"/>
        <dbReference type="ChEBI" id="CHEBI:15378"/>
        <dbReference type="ChEBI" id="CHEBI:57453"/>
        <dbReference type="ChEBI" id="CHEBI:143788"/>
        <dbReference type="ChEBI" id="CHEBI:147286"/>
        <dbReference type="ChEBI" id="CHEBI:195366"/>
        <dbReference type="EC" id="2.1.2.2"/>
    </reaction>
</comment>
<dbReference type="InterPro" id="IPR036477">
    <property type="entry name" value="Formyl_transf_N_sf"/>
</dbReference>
<dbReference type="UniPathway" id="UPA00074">
    <property type="reaction ID" value="UER00126"/>
</dbReference>
<dbReference type="EMBL" id="JACBZO010000001">
    <property type="protein sequence ID" value="NYI40712.1"/>
    <property type="molecule type" value="Genomic_DNA"/>
</dbReference>
<dbReference type="HAMAP" id="MF_01930">
    <property type="entry name" value="PurN"/>
    <property type="match status" value="1"/>
</dbReference>
<dbReference type="PROSITE" id="PS51257">
    <property type="entry name" value="PROKAR_LIPOPROTEIN"/>
    <property type="match status" value="1"/>
</dbReference>
<evidence type="ECO:0000313" key="8">
    <source>
        <dbReference type="Proteomes" id="UP000547973"/>
    </source>
</evidence>
<dbReference type="RefSeq" id="WP_083971324.1">
    <property type="nucleotide sequence ID" value="NZ_BBRC01000003.1"/>
</dbReference>
<reference evidence="7 8" key="1">
    <citation type="submission" date="2020-07" db="EMBL/GenBank/DDBJ databases">
        <title>Sequencing the genomes of 1000 actinobacteria strains.</title>
        <authorList>
            <person name="Klenk H.-P."/>
        </authorList>
    </citation>
    <scope>NUCLEOTIDE SEQUENCE [LARGE SCALE GENOMIC DNA]</scope>
    <source>
        <strain evidence="7 8">DSM 19970</strain>
    </source>
</reference>
<evidence type="ECO:0000256" key="1">
    <source>
        <dbReference type="ARBA" id="ARBA00005054"/>
    </source>
</evidence>
<keyword evidence="3 4" id="KW-0658">Purine biosynthesis</keyword>
<dbReference type="GO" id="GO:0005829">
    <property type="term" value="C:cytosol"/>
    <property type="evidence" value="ECO:0007669"/>
    <property type="project" value="TreeGrafter"/>
</dbReference>
<feature type="site" description="Raises pKa of active site His" evidence="4">
    <location>
        <position position="149"/>
    </location>
</feature>
<proteinExistence type="inferred from homology"/>
<dbReference type="EC" id="2.1.2.2" evidence="4"/>
<feature type="binding site" evidence="4">
    <location>
        <position position="69"/>
    </location>
    <ligand>
        <name>(6R)-10-formyltetrahydrofolate</name>
        <dbReference type="ChEBI" id="CHEBI:195366"/>
    </ligand>
</feature>
<dbReference type="GO" id="GO:0006189">
    <property type="term" value="P:'de novo' IMP biosynthetic process"/>
    <property type="evidence" value="ECO:0007669"/>
    <property type="project" value="UniProtKB-UniRule"/>
</dbReference>
<dbReference type="CDD" id="cd08645">
    <property type="entry name" value="FMT_core_GART"/>
    <property type="match status" value="1"/>
</dbReference>
<gene>
    <name evidence="4" type="primary">purN</name>
    <name evidence="7" type="ORF">BKA03_000831</name>
</gene>
<dbReference type="InterPro" id="IPR002376">
    <property type="entry name" value="Formyl_transf_N"/>
</dbReference>
<keyword evidence="2 4" id="KW-0808">Transferase</keyword>
<sequence>MTNRTARIVVLISGAGSIMAALASACEDPEYRATIAAVIADRADARGLEVATNAGLPTAIVSPRDFPDRTTWDSAIARAAATFDPDLVVCAGFMRLLGEPVLRAFPGHIVNTHPALLPAFPGAHAVKEALAAGVKVTGCTVMIVDEGVDTGPILAQRAVVVREDDTEDSLHERIKAAERELVVDTIGTMVRSGWTIEGKIARVGTTEGTIA</sequence>